<evidence type="ECO:0000256" key="2">
    <source>
        <dbReference type="ARBA" id="ARBA00022898"/>
    </source>
</evidence>
<dbReference type="InterPro" id="IPR000277">
    <property type="entry name" value="Cys/Met-Metab_PyrdxlP-dep_enz"/>
</dbReference>
<dbReference type="PANTHER" id="PTHR11808">
    <property type="entry name" value="TRANS-SULFURATION ENZYME FAMILY MEMBER"/>
    <property type="match status" value="1"/>
</dbReference>
<organism evidence="5 6">
    <name type="scientific">Oceanithermus desulfurans NBRC 100063</name>
    <dbReference type="NCBI Taxonomy" id="1227550"/>
    <lineage>
        <taxon>Bacteria</taxon>
        <taxon>Thermotogati</taxon>
        <taxon>Deinococcota</taxon>
        <taxon>Deinococci</taxon>
        <taxon>Thermales</taxon>
        <taxon>Thermaceae</taxon>
        <taxon>Oceanithermus</taxon>
    </lineage>
</organism>
<accession>A0A511RH04</accession>
<evidence type="ECO:0000256" key="4">
    <source>
        <dbReference type="RuleBase" id="RU362118"/>
    </source>
</evidence>
<dbReference type="PIRSF" id="PIRSF001434">
    <property type="entry name" value="CGS"/>
    <property type="match status" value="1"/>
</dbReference>
<evidence type="ECO:0000313" key="6">
    <source>
        <dbReference type="Proteomes" id="UP000321827"/>
    </source>
</evidence>
<dbReference type="GO" id="GO:0030170">
    <property type="term" value="F:pyridoxal phosphate binding"/>
    <property type="evidence" value="ECO:0007669"/>
    <property type="project" value="InterPro"/>
</dbReference>
<dbReference type="AlphaFoldDB" id="A0A511RH04"/>
<evidence type="ECO:0000256" key="3">
    <source>
        <dbReference type="PIRSR" id="PIRSR001434-2"/>
    </source>
</evidence>
<dbReference type="Gene3D" id="3.40.640.10">
    <property type="entry name" value="Type I PLP-dependent aspartate aminotransferase-like (Major domain)"/>
    <property type="match status" value="1"/>
</dbReference>
<keyword evidence="2 3" id="KW-0663">Pyridoxal phosphate</keyword>
<comment type="cofactor">
    <cofactor evidence="1 4">
        <name>pyridoxal 5'-phosphate</name>
        <dbReference type="ChEBI" id="CHEBI:597326"/>
    </cofactor>
</comment>
<gene>
    <name evidence="5" type="ORF">ODE01S_03630</name>
</gene>
<dbReference type="EMBL" id="BJXN01000002">
    <property type="protein sequence ID" value="GEM88929.1"/>
    <property type="molecule type" value="Genomic_DNA"/>
</dbReference>
<dbReference type="GO" id="GO:0019346">
    <property type="term" value="P:transsulfuration"/>
    <property type="evidence" value="ECO:0007669"/>
    <property type="project" value="InterPro"/>
</dbReference>
<dbReference type="SUPFAM" id="SSF53383">
    <property type="entry name" value="PLP-dependent transferases"/>
    <property type="match status" value="1"/>
</dbReference>
<feature type="modified residue" description="N6-(pyridoxal phosphate)lysine" evidence="3">
    <location>
        <position position="199"/>
    </location>
</feature>
<dbReference type="Proteomes" id="UP000321827">
    <property type="component" value="Unassembled WGS sequence"/>
</dbReference>
<dbReference type="Gene3D" id="3.90.1150.10">
    <property type="entry name" value="Aspartate Aminotransferase, domain 1"/>
    <property type="match status" value="1"/>
</dbReference>
<name>A0A511RH04_9DEIN</name>
<proteinExistence type="inferred from homology"/>
<dbReference type="Pfam" id="PF01053">
    <property type="entry name" value="Cys_Met_Meta_PP"/>
    <property type="match status" value="1"/>
</dbReference>
<evidence type="ECO:0000313" key="5">
    <source>
        <dbReference type="EMBL" id="GEM88929.1"/>
    </source>
</evidence>
<dbReference type="GO" id="GO:0016846">
    <property type="term" value="F:carbon-sulfur lyase activity"/>
    <property type="evidence" value="ECO:0007669"/>
    <property type="project" value="TreeGrafter"/>
</dbReference>
<evidence type="ECO:0000256" key="1">
    <source>
        <dbReference type="ARBA" id="ARBA00001933"/>
    </source>
</evidence>
<dbReference type="InterPro" id="IPR015424">
    <property type="entry name" value="PyrdxlP-dep_Trfase"/>
</dbReference>
<dbReference type="RefSeq" id="WP_147145228.1">
    <property type="nucleotide sequence ID" value="NZ_BJXN01000002.1"/>
</dbReference>
<evidence type="ECO:0008006" key="7">
    <source>
        <dbReference type="Google" id="ProtNLM"/>
    </source>
</evidence>
<sequence>MDPSDLLHEPPLTSFGEVVPPVFQNSLFAFATTAAFEAAMKGGDRPVYTRIGNPTVRVFEEKVAALEGTEDALAFASGNAAMAAVLFTFLKAGDRVVVATPVYAGTYGMLTKLLPKFGVEVDFVPGSDTGALVAALPGARMLLLESPTSYTFELQDLSPLTTAARAAGVLTVADNTYGAGVYLRPARFGVDLVVHSASKYFSGHSDVVAGAVAGPGKLLNEVRSLGTVFLGGKLAPWEAWLLVRGLRTLELRLERHRATALELARYLEAHPKVRRVLHPGLEGHPQRELARRYLEGTGGLFAVELAGETEARAFADALERFAIGVSWGGHESLVLPLAAQPRVRAAYGFPPGLVRLFAGLEPAEALKRDLEQALERVG</sequence>
<comment type="caution">
    <text evidence="5">The sequence shown here is derived from an EMBL/GenBank/DDBJ whole genome shotgun (WGS) entry which is preliminary data.</text>
</comment>
<dbReference type="GO" id="GO:0005737">
    <property type="term" value="C:cytoplasm"/>
    <property type="evidence" value="ECO:0007669"/>
    <property type="project" value="TreeGrafter"/>
</dbReference>
<dbReference type="FunFam" id="3.40.640.10:FF:000046">
    <property type="entry name" value="Cystathionine gamma-lyase"/>
    <property type="match status" value="1"/>
</dbReference>
<dbReference type="OrthoDB" id="9780685at2"/>
<protein>
    <recommendedName>
        <fullName evidence="7">Methionine gamma-lyase</fullName>
    </recommendedName>
</protein>
<dbReference type="InterPro" id="IPR015421">
    <property type="entry name" value="PyrdxlP-dep_Trfase_major"/>
</dbReference>
<reference evidence="5 6" key="1">
    <citation type="submission" date="2019-07" db="EMBL/GenBank/DDBJ databases">
        <title>Whole genome shotgun sequence of Oceanithermus desulfurans NBRC 100063.</title>
        <authorList>
            <person name="Hosoyama A."/>
            <person name="Uohara A."/>
            <person name="Ohji S."/>
            <person name="Ichikawa N."/>
        </authorList>
    </citation>
    <scope>NUCLEOTIDE SEQUENCE [LARGE SCALE GENOMIC DNA]</scope>
    <source>
        <strain evidence="5 6">NBRC 100063</strain>
    </source>
</reference>
<dbReference type="InterPro" id="IPR015422">
    <property type="entry name" value="PyrdxlP-dep_Trfase_small"/>
</dbReference>
<comment type="similarity">
    <text evidence="4">Belongs to the trans-sulfuration enzymes family.</text>
</comment>
<dbReference type="CDD" id="cd00614">
    <property type="entry name" value="CGS_like"/>
    <property type="match status" value="1"/>
</dbReference>